<feature type="signal peptide" evidence="1">
    <location>
        <begin position="1"/>
        <end position="28"/>
    </location>
</feature>
<proteinExistence type="predicted"/>
<dbReference type="InterPro" id="IPR007893">
    <property type="entry name" value="Spore_coat_U/FanG"/>
</dbReference>
<reference evidence="3 4" key="1">
    <citation type="submission" date="2018-12" db="EMBL/GenBank/DDBJ databases">
        <title>Pseudomonas aeruginosa Diversity Panel.</title>
        <authorList>
            <person name="Snesrud E."/>
            <person name="Mcgann P."/>
        </authorList>
    </citation>
    <scope>NUCLEOTIDE SEQUENCE [LARGE SCALE GENOMIC DNA]</scope>
    <source>
        <strain evidence="3 4">MRSN6241</strain>
    </source>
</reference>
<dbReference type="EMBL" id="RXTL01000031">
    <property type="protein sequence ID" value="RTS42360.1"/>
    <property type="molecule type" value="Genomic_DNA"/>
</dbReference>
<evidence type="ECO:0000259" key="2">
    <source>
        <dbReference type="Pfam" id="PF05229"/>
    </source>
</evidence>
<dbReference type="Pfam" id="PF05229">
    <property type="entry name" value="SCPU"/>
    <property type="match status" value="1"/>
</dbReference>
<dbReference type="RefSeq" id="WP_023442800.1">
    <property type="nucleotide sequence ID" value="NZ_JAOYTE010000014.1"/>
</dbReference>
<dbReference type="InterPro" id="IPR053167">
    <property type="entry name" value="Spore_coat_component"/>
</dbReference>
<evidence type="ECO:0000256" key="1">
    <source>
        <dbReference type="SAM" id="SignalP"/>
    </source>
</evidence>
<keyword evidence="1" id="KW-0732">Signal</keyword>
<name>A0ABD7JZF5_PSEAI</name>
<feature type="chain" id="PRO_5044813253" evidence="1">
    <location>
        <begin position="29"/>
        <end position="177"/>
    </location>
</feature>
<comment type="caution">
    <text evidence="3">The sequence shown here is derived from an EMBL/GenBank/DDBJ whole genome shotgun (WGS) entry which is preliminary data.</text>
</comment>
<sequence length="177" mass="18259">MVLGGPMSLNRYFTGGLLCLLGCNPANAQTATIVLSATLLPACEAGSVGSGGTITFGTLDFGQYASLNNAISATSQQGAGSIRVKCVNGQTYAITLDGGLYGSVATRRMANIANTALTLTYNLYSDRPGGIVWDNTTGVAATGNGTDQWYPIYGLVPAQTTPVAGTYRDTVNVTISW</sequence>
<dbReference type="AlphaFoldDB" id="A0ABD7JZF5"/>
<dbReference type="SMART" id="SM00972">
    <property type="entry name" value="SCPU"/>
    <property type="match status" value="1"/>
</dbReference>
<evidence type="ECO:0000313" key="4">
    <source>
        <dbReference type="Proteomes" id="UP000276985"/>
    </source>
</evidence>
<organism evidence="3 4">
    <name type="scientific">Pseudomonas aeruginosa</name>
    <dbReference type="NCBI Taxonomy" id="287"/>
    <lineage>
        <taxon>Bacteria</taxon>
        <taxon>Pseudomonadati</taxon>
        <taxon>Pseudomonadota</taxon>
        <taxon>Gammaproteobacteria</taxon>
        <taxon>Pseudomonadales</taxon>
        <taxon>Pseudomonadaceae</taxon>
        <taxon>Pseudomonas</taxon>
    </lineage>
</organism>
<gene>
    <name evidence="3" type="ORF">DY940_24170</name>
</gene>
<evidence type="ECO:0000313" key="3">
    <source>
        <dbReference type="EMBL" id="RTS42360.1"/>
    </source>
</evidence>
<accession>A0ABD7JZF5</accession>
<feature type="domain" description="Spore coat protein U/FanG" evidence="2">
    <location>
        <begin position="30"/>
        <end position="174"/>
    </location>
</feature>
<protein>
    <submittedName>
        <fullName evidence="3">Spore coat U domain-containing protein</fullName>
    </submittedName>
</protein>
<dbReference type="PANTHER" id="PTHR37089">
    <property type="entry name" value="PROTEIN U-RELATED"/>
    <property type="match status" value="1"/>
</dbReference>
<dbReference type="PANTHER" id="PTHR37089:SF4">
    <property type="entry name" value="EXPORTED PROTEIN"/>
    <property type="match status" value="1"/>
</dbReference>
<dbReference type="Proteomes" id="UP000276985">
    <property type="component" value="Unassembled WGS sequence"/>
</dbReference>